<reference evidence="1" key="1">
    <citation type="submission" date="2023-06" db="EMBL/GenBank/DDBJ databases">
        <authorList>
            <person name="Kurt Z."/>
        </authorList>
    </citation>
    <scope>NUCLEOTIDE SEQUENCE</scope>
</reference>
<organism evidence="1">
    <name type="scientific">Hexamita inflata</name>
    <dbReference type="NCBI Taxonomy" id="28002"/>
    <lineage>
        <taxon>Eukaryota</taxon>
        <taxon>Metamonada</taxon>
        <taxon>Diplomonadida</taxon>
        <taxon>Hexamitidae</taxon>
        <taxon>Hexamitinae</taxon>
        <taxon>Hexamita</taxon>
    </lineage>
</organism>
<proteinExistence type="predicted"/>
<comment type="caution">
    <text evidence="1">The sequence shown here is derived from an EMBL/GenBank/DDBJ whole genome shotgun (WGS) entry which is preliminary data.</text>
</comment>
<dbReference type="Proteomes" id="UP001642409">
    <property type="component" value="Unassembled WGS sequence"/>
</dbReference>
<sequence length="101" mass="11742">MIQLPLLKNFAKTQVSTRSTFKSNTDSFQEQYNNSSSFACVDKLITLRIHLKTSMNILLCQHKKMTKLSVIQQKLEQKIHSGFENQSILRQQIYQSNAHIK</sequence>
<reference evidence="2 3" key="2">
    <citation type="submission" date="2024-07" db="EMBL/GenBank/DDBJ databases">
        <authorList>
            <person name="Akdeniz Z."/>
        </authorList>
    </citation>
    <scope>NUCLEOTIDE SEQUENCE [LARGE SCALE GENOMIC DNA]</scope>
</reference>
<evidence type="ECO:0000313" key="3">
    <source>
        <dbReference type="Proteomes" id="UP001642409"/>
    </source>
</evidence>
<gene>
    <name evidence="2" type="ORF">HINF_LOCUS35470</name>
    <name evidence="1" type="ORF">HINF_LOCUS65810</name>
</gene>
<keyword evidence="3" id="KW-1185">Reference proteome</keyword>
<dbReference type="EMBL" id="CATOUU010001183">
    <property type="protein sequence ID" value="CAI9978165.1"/>
    <property type="molecule type" value="Genomic_DNA"/>
</dbReference>
<evidence type="ECO:0000313" key="2">
    <source>
        <dbReference type="EMBL" id="CAL6034475.1"/>
    </source>
</evidence>
<dbReference type="AlphaFoldDB" id="A0AA86RHU1"/>
<name>A0AA86RHU1_9EUKA</name>
<dbReference type="EMBL" id="CAXDID020000128">
    <property type="protein sequence ID" value="CAL6034475.1"/>
    <property type="molecule type" value="Genomic_DNA"/>
</dbReference>
<accession>A0AA86RHU1</accession>
<protein>
    <submittedName>
        <fullName evidence="2">Hypothetical_protein</fullName>
    </submittedName>
</protein>
<evidence type="ECO:0000313" key="1">
    <source>
        <dbReference type="EMBL" id="CAI9978165.1"/>
    </source>
</evidence>